<feature type="region of interest" description="Disordered" evidence="7">
    <location>
        <begin position="186"/>
        <end position="207"/>
    </location>
</feature>
<dbReference type="InterPro" id="IPR006593">
    <property type="entry name" value="Cyt_b561/ferric_Rdtase_TM"/>
</dbReference>
<keyword evidence="5 8" id="KW-1133">Transmembrane helix</keyword>
<dbReference type="PANTHER" id="PTHR47797:SF1">
    <property type="entry name" value="CYTOCHROME B561 DOMAIN-CONTAINING PROTEIN-RELATED"/>
    <property type="match status" value="1"/>
</dbReference>
<dbReference type="InterPro" id="IPR005018">
    <property type="entry name" value="DOMON_domain"/>
</dbReference>
<dbReference type="PROSITE" id="PS50836">
    <property type="entry name" value="DOMON"/>
    <property type="match status" value="1"/>
</dbReference>
<evidence type="ECO:0000256" key="1">
    <source>
        <dbReference type="ARBA" id="ARBA00004370"/>
    </source>
</evidence>
<dbReference type="Pfam" id="PF03188">
    <property type="entry name" value="Cytochrom_B561"/>
    <property type="match status" value="1"/>
</dbReference>
<dbReference type="GeneID" id="54475191"/>
<dbReference type="CDD" id="cd09630">
    <property type="entry name" value="CDH_like_cytochrome"/>
    <property type="match status" value="1"/>
</dbReference>
<feature type="compositionally biased region" description="Low complexity" evidence="7">
    <location>
        <begin position="196"/>
        <end position="207"/>
    </location>
</feature>
<dbReference type="PANTHER" id="PTHR47797">
    <property type="entry name" value="DEHYDROGENASE, PUTATIVE (AFU_ORTHOLOGUE AFUA_8G05805)-RELATED"/>
    <property type="match status" value="1"/>
</dbReference>
<evidence type="ECO:0000256" key="8">
    <source>
        <dbReference type="SAM" id="Phobius"/>
    </source>
</evidence>
<feature type="transmembrane region" description="Helical" evidence="8">
    <location>
        <begin position="217"/>
        <end position="240"/>
    </location>
</feature>
<dbReference type="Pfam" id="PF16010">
    <property type="entry name" value="CDH-cyt"/>
    <property type="match status" value="1"/>
</dbReference>
<dbReference type="Gene3D" id="2.60.40.1210">
    <property type="entry name" value="Cellobiose dehydrogenase, cytochrome domain"/>
    <property type="match status" value="1"/>
</dbReference>
<dbReference type="AlphaFoldDB" id="A0A6A6PML8"/>
<feature type="transmembrane region" description="Helical" evidence="8">
    <location>
        <begin position="283"/>
        <end position="306"/>
    </location>
</feature>
<organism evidence="11 12">
    <name type="scientific">Neohortaea acidophila</name>
    <dbReference type="NCBI Taxonomy" id="245834"/>
    <lineage>
        <taxon>Eukaryota</taxon>
        <taxon>Fungi</taxon>
        <taxon>Dikarya</taxon>
        <taxon>Ascomycota</taxon>
        <taxon>Pezizomycotina</taxon>
        <taxon>Dothideomycetes</taxon>
        <taxon>Dothideomycetidae</taxon>
        <taxon>Mycosphaerellales</taxon>
        <taxon>Teratosphaeriaceae</taxon>
        <taxon>Neohortaea</taxon>
    </lineage>
</organism>
<feature type="transmembrane region" description="Helical" evidence="8">
    <location>
        <begin position="247"/>
        <end position="271"/>
    </location>
</feature>
<evidence type="ECO:0000256" key="4">
    <source>
        <dbReference type="ARBA" id="ARBA00022982"/>
    </source>
</evidence>
<keyword evidence="2" id="KW-0813">Transport</keyword>
<evidence type="ECO:0000256" key="7">
    <source>
        <dbReference type="SAM" id="MobiDB-lite"/>
    </source>
</evidence>
<protein>
    <recommendedName>
        <fullName evidence="10">DOMON domain-containing protein</fullName>
    </recommendedName>
</protein>
<keyword evidence="4" id="KW-0249">Electron transport</keyword>
<accession>A0A6A6PML8</accession>
<keyword evidence="12" id="KW-1185">Reference proteome</keyword>
<dbReference type="InterPro" id="IPR015920">
    <property type="entry name" value="Cellobiose_DH-like_cyt"/>
</dbReference>
<feature type="signal peptide" evidence="9">
    <location>
        <begin position="1"/>
        <end position="17"/>
    </location>
</feature>
<keyword evidence="9" id="KW-0732">Signal</keyword>
<evidence type="ECO:0000313" key="11">
    <source>
        <dbReference type="EMBL" id="KAF2481330.1"/>
    </source>
</evidence>
<evidence type="ECO:0000256" key="6">
    <source>
        <dbReference type="ARBA" id="ARBA00023136"/>
    </source>
</evidence>
<feature type="chain" id="PRO_5025340479" description="DOMON domain-containing protein" evidence="9">
    <location>
        <begin position="18"/>
        <end position="439"/>
    </location>
</feature>
<dbReference type="SMART" id="SM00665">
    <property type="entry name" value="B561"/>
    <property type="match status" value="1"/>
</dbReference>
<evidence type="ECO:0000313" key="12">
    <source>
        <dbReference type="Proteomes" id="UP000799767"/>
    </source>
</evidence>
<name>A0A6A6PML8_9PEZI</name>
<proteinExistence type="predicted"/>
<dbReference type="SUPFAM" id="SSF49344">
    <property type="entry name" value="CBD9-like"/>
    <property type="match status" value="1"/>
</dbReference>
<dbReference type="Gene3D" id="1.20.120.1770">
    <property type="match status" value="1"/>
</dbReference>
<gene>
    <name evidence="11" type="ORF">BDY17DRAFT_301142</name>
</gene>
<comment type="subcellular location">
    <subcellularLocation>
        <location evidence="1">Membrane</location>
    </subcellularLocation>
</comment>
<evidence type="ECO:0000256" key="2">
    <source>
        <dbReference type="ARBA" id="ARBA00022448"/>
    </source>
</evidence>
<dbReference type="CDD" id="cd08760">
    <property type="entry name" value="Cyt_b561_FRRS1_like"/>
    <property type="match status" value="1"/>
</dbReference>
<keyword evidence="6 8" id="KW-0472">Membrane</keyword>
<dbReference type="RefSeq" id="XP_033587900.1">
    <property type="nucleotide sequence ID" value="XM_033734189.1"/>
</dbReference>
<keyword evidence="3 8" id="KW-0812">Transmembrane</keyword>
<evidence type="ECO:0000256" key="9">
    <source>
        <dbReference type="SAM" id="SignalP"/>
    </source>
</evidence>
<evidence type="ECO:0000256" key="5">
    <source>
        <dbReference type="ARBA" id="ARBA00022989"/>
    </source>
</evidence>
<sequence length="439" mass="47274">MLLLTTLLLSLVSLIAAQSSNSSVFVYNGGDDTSFTFALQAVKSTGDLYFHMSGPSGNSWLAVGLGYKMEGALMLITYANSNNDGVTISPRYATGETEPVYQSNVTVDAMSTDPVSGYLTANGVCRGCVTWLNGGGIDLTSAAQPFIFAIGPPFPPLQSDSGSAGLTEHAFVGHFTMDMPAATVQSNGNVPQGPFTSSQSASTATNTETTYNPAPHIHGLVMGFVFIIILPLGSLILRVWNSVRYHIVAQCIGLVLFLMAVAGGCVASTMYNRSKNFNSAHQIIGLLVMVAFLTQLVLGVMHHRIYKREQRKTMRGWIHLYLGPTIILIGLVNGILGFNLAGETFVAIPYCILIVIVGVIYSCIRFFSWRRKRRAAKDPGATMGQSMPYGNVRPPAYREDSYRSAGEPFSSQDVPLAPYASTHSVAQVGMPAHEPRSMF</sequence>
<dbReference type="EMBL" id="MU001638">
    <property type="protein sequence ID" value="KAF2481330.1"/>
    <property type="molecule type" value="Genomic_DNA"/>
</dbReference>
<evidence type="ECO:0000259" key="10">
    <source>
        <dbReference type="PROSITE" id="PS50836"/>
    </source>
</evidence>
<reference evidence="11" key="1">
    <citation type="journal article" date="2020" name="Stud. Mycol.">
        <title>101 Dothideomycetes genomes: a test case for predicting lifestyles and emergence of pathogens.</title>
        <authorList>
            <person name="Haridas S."/>
            <person name="Albert R."/>
            <person name="Binder M."/>
            <person name="Bloem J."/>
            <person name="Labutti K."/>
            <person name="Salamov A."/>
            <person name="Andreopoulos B."/>
            <person name="Baker S."/>
            <person name="Barry K."/>
            <person name="Bills G."/>
            <person name="Bluhm B."/>
            <person name="Cannon C."/>
            <person name="Castanera R."/>
            <person name="Culley D."/>
            <person name="Daum C."/>
            <person name="Ezra D."/>
            <person name="Gonzalez J."/>
            <person name="Henrissat B."/>
            <person name="Kuo A."/>
            <person name="Liang C."/>
            <person name="Lipzen A."/>
            <person name="Lutzoni F."/>
            <person name="Magnuson J."/>
            <person name="Mondo S."/>
            <person name="Nolan M."/>
            <person name="Ohm R."/>
            <person name="Pangilinan J."/>
            <person name="Park H.-J."/>
            <person name="Ramirez L."/>
            <person name="Alfaro M."/>
            <person name="Sun H."/>
            <person name="Tritt A."/>
            <person name="Yoshinaga Y."/>
            <person name="Zwiers L.-H."/>
            <person name="Turgeon B."/>
            <person name="Goodwin S."/>
            <person name="Spatafora J."/>
            <person name="Crous P."/>
            <person name="Grigoriev I."/>
        </authorList>
    </citation>
    <scope>NUCLEOTIDE SEQUENCE</scope>
    <source>
        <strain evidence="11">CBS 113389</strain>
    </source>
</reference>
<feature type="domain" description="DOMON" evidence="10">
    <location>
        <begin position="31"/>
        <end position="151"/>
    </location>
</feature>
<dbReference type="SMART" id="SM00664">
    <property type="entry name" value="DoH"/>
    <property type="match status" value="1"/>
</dbReference>
<dbReference type="GO" id="GO:0016020">
    <property type="term" value="C:membrane"/>
    <property type="evidence" value="ECO:0007669"/>
    <property type="project" value="UniProtKB-SubCell"/>
</dbReference>
<feature type="transmembrane region" description="Helical" evidence="8">
    <location>
        <begin position="318"/>
        <end position="341"/>
    </location>
</feature>
<dbReference type="OrthoDB" id="19261at2759"/>
<feature type="transmembrane region" description="Helical" evidence="8">
    <location>
        <begin position="347"/>
        <end position="367"/>
    </location>
</feature>
<evidence type="ECO:0000256" key="3">
    <source>
        <dbReference type="ARBA" id="ARBA00022692"/>
    </source>
</evidence>
<dbReference type="Proteomes" id="UP000799767">
    <property type="component" value="Unassembled WGS sequence"/>
</dbReference>